<feature type="compositionally biased region" description="Polar residues" evidence="1">
    <location>
        <begin position="756"/>
        <end position="765"/>
    </location>
</feature>
<dbReference type="InterPro" id="IPR000719">
    <property type="entry name" value="Prot_kinase_dom"/>
</dbReference>
<feature type="compositionally biased region" description="Low complexity" evidence="1">
    <location>
        <begin position="724"/>
        <end position="749"/>
    </location>
</feature>
<dbReference type="Proteomes" id="UP001140074">
    <property type="component" value="Unassembled WGS sequence"/>
</dbReference>
<dbReference type="PANTHER" id="PTHR12984:SF3">
    <property type="entry name" value="N-TERMINAL KINASE-LIKE PROTEIN"/>
    <property type="match status" value="1"/>
</dbReference>
<dbReference type="EMBL" id="JANBUY010000011">
    <property type="protein sequence ID" value="KAJ2867799.1"/>
    <property type="molecule type" value="Genomic_DNA"/>
</dbReference>
<proteinExistence type="predicted"/>
<accession>A0A9W8IVU8</accession>
<dbReference type="Gene3D" id="3.30.200.20">
    <property type="entry name" value="Phosphorylase Kinase, domain 1"/>
    <property type="match status" value="1"/>
</dbReference>
<name>A0A9W8IVU8_9FUNG</name>
<organism evidence="3 4">
    <name type="scientific">Coemansia aciculifera</name>
    <dbReference type="NCBI Taxonomy" id="417176"/>
    <lineage>
        <taxon>Eukaryota</taxon>
        <taxon>Fungi</taxon>
        <taxon>Fungi incertae sedis</taxon>
        <taxon>Zoopagomycota</taxon>
        <taxon>Kickxellomycotina</taxon>
        <taxon>Kickxellomycetes</taxon>
        <taxon>Kickxellales</taxon>
        <taxon>Kickxellaceae</taxon>
        <taxon>Coemansia</taxon>
    </lineage>
</organism>
<reference evidence="3" key="1">
    <citation type="submission" date="2022-07" db="EMBL/GenBank/DDBJ databases">
        <title>Phylogenomic reconstructions and comparative analyses of Kickxellomycotina fungi.</title>
        <authorList>
            <person name="Reynolds N.K."/>
            <person name="Stajich J.E."/>
            <person name="Barry K."/>
            <person name="Grigoriev I.V."/>
            <person name="Crous P."/>
            <person name="Smith M.E."/>
        </authorList>
    </citation>
    <scope>NUCLEOTIDE SEQUENCE</scope>
    <source>
        <strain evidence="3">RSA 476</strain>
    </source>
</reference>
<evidence type="ECO:0000259" key="2">
    <source>
        <dbReference type="PROSITE" id="PS50011"/>
    </source>
</evidence>
<dbReference type="PROSITE" id="PS50011">
    <property type="entry name" value="PROTEIN_KINASE_DOM"/>
    <property type="match status" value="1"/>
</dbReference>
<dbReference type="GO" id="GO:0004672">
    <property type="term" value="F:protein kinase activity"/>
    <property type="evidence" value="ECO:0007669"/>
    <property type="project" value="InterPro"/>
</dbReference>
<dbReference type="Gene3D" id="1.10.510.10">
    <property type="entry name" value="Transferase(Phosphotransferase) domain 1"/>
    <property type="match status" value="1"/>
</dbReference>
<gene>
    <name evidence="3" type="primary">CEX1</name>
    <name evidence="3" type="ORF">GGH94_000575</name>
</gene>
<dbReference type="InterPro" id="IPR051177">
    <property type="entry name" value="CIK-Related_Protein"/>
</dbReference>
<dbReference type="PANTHER" id="PTHR12984">
    <property type="entry name" value="SCY1-RELATED S/T PROTEIN KINASE-LIKE"/>
    <property type="match status" value="1"/>
</dbReference>
<evidence type="ECO:0000256" key="1">
    <source>
        <dbReference type="SAM" id="MobiDB-lite"/>
    </source>
</evidence>
<dbReference type="AlphaFoldDB" id="A0A9W8IVU8"/>
<dbReference type="InterPro" id="IPR016024">
    <property type="entry name" value="ARM-type_fold"/>
</dbReference>
<dbReference type="GO" id="GO:0005524">
    <property type="term" value="F:ATP binding"/>
    <property type="evidence" value="ECO:0007669"/>
    <property type="project" value="InterPro"/>
</dbReference>
<dbReference type="SUPFAM" id="SSF48371">
    <property type="entry name" value="ARM repeat"/>
    <property type="match status" value="1"/>
</dbReference>
<dbReference type="InterPro" id="IPR011989">
    <property type="entry name" value="ARM-like"/>
</dbReference>
<feature type="compositionally biased region" description="Low complexity" evidence="1">
    <location>
        <begin position="682"/>
        <end position="691"/>
    </location>
</feature>
<feature type="region of interest" description="Disordered" evidence="1">
    <location>
        <begin position="793"/>
        <end position="844"/>
    </location>
</feature>
<evidence type="ECO:0000313" key="4">
    <source>
        <dbReference type="Proteomes" id="UP001140074"/>
    </source>
</evidence>
<feature type="region of interest" description="Disordered" evidence="1">
    <location>
        <begin position="682"/>
        <end position="777"/>
    </location>
</feature>
<feature type="domain" description="Protein kinase" evidence="2">
    <location>
        <begin position="32"/>
        <end position="296"/>
    </location>
</feature>
<comment type="caution">
    <text evidence="3">The sequence shown here is derived from an EMBL/GenBank/DDBJ whole genome shotgun (WGS) entry which is preliminary data.</text>
</comment>
<dbReference type="InterPro" id="IPR011009">
    <property type="entry name" value="Kinase-like_dom_sf"/>
</dbReference>
<dbReference type="Gene3D" id="1.25.10.10">
    <property type="entry name" value="Leucine-rich Repeat Variant"/>
    <property type="match status" value="1"/>
</dbReference>
<keyword evidence="4" id="KW-1185">Reference proteome</keyword>
<dbReference type="SUPFAM" id="SSF56112">
    <property type="entry name" value="Protein kinase-like (PK-like)"/>
    <property type="match status" value="1"/>
</dbReference>
<sequence>MASLSSYLFSTLSKVGSIGGSGIPDFHYTIGDKIEAFAGKGIWDVHHSTRTNDAKQEATVFVLAKARGSSYTAVAQNTLKRMRTLRHPGILRYLEGAETAEAVYIATEPVTPLTQALDVDKSDELKQWGLYKIAETMRFINEDCKLIHANLSAASVFVTKAGEWKLGGLELVDSPTPATATGGSSSQQQQAYRYYTGVIPGYSARMAPELEGQKWDVVEKAKPGAVDGWYLACLVHEVYNGGLRSASQLQSQGQIPATLWALCQRLLMPDLRRRMSPSEFLQTASRQGGFLDSEFIKASIFLENIAVKEENEKAAFFSGLDALIPGFPQAFSKFKILPELLKLMEFGGGDAKVLSGIIQIGKGLDEQEYNDLVTPAIVQLFSSNDRALRFSLLEYMDSFIQAIPSAVVSKRVFPNFVTGFLDTAPAIREATVKASLAIAPKLGQKTLNSDLVKQLVRLVADPEPGIRTNALICIGKLCTAKEGVLGLDGDGVSESSHRYVICPALLQAFRDPFPPVRSASLAVSTACASKWEAPEIARRVIPCLSPLLIDGEKPVRTAALKCLNAMVSRVEAYSQTLPDTMAKKVVAPANASATVPAGQASGSAQAEAAASMAASDTWGGWAVSSLSSTFSGALSLASSSLPIGQQQPQMQQPLSTPIAAEVSGSEKSKVFASATLSKPAAAAASGTSGSGWEFNDDAWGNDDPVGKGWDDNDDEDGWNPHVLSTESSTPAAIAATAATTTSSSYTLSAGPKSGGMTMSSTQQRPLLQPTAAPAGSSMPAAFKASLKLAGSTANNTRKPATGEPGSTTTTTTTTTPRRKGLGAMKLGGGGASKNTPPSNLDDFF</sequence>
<evidence type="ECO:0000313" key="3">
    <source>
        <dbReference type="EMBL" id="KAJ2867799.1"/>
    </source>
</evidence>
<protein>
    <submittedName>
        <fullName evidence="3">Nuclear aminoacylation-dependent tRNA export pathway component</fullName>
    </submittedName>
</protein>